<dbReference type="GO" id="GO:0005739">
    <property type="term" value="C:mitochondrion"/>
    <property type="evidence" value="ECO:0000318"/>
    <property type="project" value="GO_Central"/>
</dbReference>
<dbReference type="PhylomeDB" id="D6WLY2"/>
<dbReference type="SUPFAM" id="SSF89796">
    <property type="entry name" value="CoA-transferase family III (CaiB/BaiF)"/>
    <property type="match status" value="1"/>
</dbReference>
<dbReference type="InterPro" id="IPR050509">
    <property type="entry name" value="CoA-transferase_III"/>
</dbReference>
<dbReference type="eggNOG" id="KOG3957">
    <property type="taxonomic scope" value="Eukaryota"/>
</dbReference>
<evidence type="ECO:0000313" key="3">
    <source>
        <dbReference type="Proteomes" id="UP000007266"/>
    </source>
</evidence>
<dbReference type="Gene3D" id="3.30.1540.10">
    <property type="entry name" value="formyl-coa transferase, domain 3"/>
    <property type="match status" value="1"/>
</dbReference>
<evidence type="ECO:0000256" key="1">
    <source>
        <dbReference type="ARBA" id="ARBA00008383"/>
    </source>
</evidence>
<proteinExistence type="inferred from homology"/>
<protein>
    <submittedName>
        <fullName evidence="2">Alpha-methylacyl-CoA racemase-like Protein</fullName>
    </submittedName>
</protein>
<dbReference type="PANTHER" id="PTHR48228">
    <property type="entry name" value="SUCCINYL-COA--D-CITRAMALATE COA-TRANSFERASE"/>
    <property type="match status" value="1"/>
</dbReference>
<dbReference type="HOGENOM" id="CLU_033975_5_0_1"/>
<dbReference type="InParanoid" id="D6WLY2"/>
<dbReference type="InterPro" id="IPR003673">
    <property type="entry name" value="CoA-Trfase_fam_III"/>
</dbReference>
<dbReference type="Gene3D" id="3.40.50.10540">
    <property type="entry name" value="Crotonobetainyl-coa:carnitine coa-transferase, domain 1"/>
    <property type="match status" value="1"/>
</dbReference>
<dbReference type="OrthoDB" id="16747at2759"/>
<comment type="similarity">
    <text evidence="1">Belongs to the CoA-transferase III family.</text>
</comment>
<dbReference type="InterPro" id="IPR044855">
    <property type="entry name" value="CoA-Trfase_III_dom3_sf"/>
</dbReference>
<dbReference type="GO" id="GO:0008206">
    <property type="term" value="P:bile acid metabolic process"/>
    <property type="evidence" value="ECO:0000318"/>
    <property type="project" value="GO_Central"/>
</dbReference>
<reference evidence="2 3" key="2">
    <citation type="journal article" date="2010" name="Nucleic Acids Res.">
        <title>BeetleBase in 2010: revisions to provide comprehensive genomic information for Tribolium castaneum.</title>
        <authorList>
            <person name="Kim H.S."/>
            <person name="Murphy T."/>
            <person name="Xia J."/>
            <person name="Caragea D."/>
            <person name="Park Y."/>
            <person name="Beeman R.W."/>
            <person name="Lorenzen M.D."/>
            <person name="Butcher S."/>
            <person name="Manak J.R."/>
            <person name="Brown S.J."/>
        </authorList>
    </citation>
    <scope>GENOME REANNOTATION</scope>
    <source>
        <strain evidence="2 3">Georgia GA2</strain>
    </source>
</reference>
<dbReference type="Proteomes" id="UP000007266">
    <property type="component" value="Linkage group 5"/>
</dbReference>
<accession>D6WLY2</accession>
<dbReference type="EMBL" id="KQ971343">
    <property type="protein sequence ID" value="EFA04186.1"/>
    <property type="molecule type" value="Genomic_DNA"/>
</dbReference>
<name>D6WLY2_TRICA</name>
<dbReference type="STRING" id="7070.D6WLY2"/>
<gene>
    <name evidence="2" type="primary">AUGUSTUS-3.0.2_14435</name>
    <name evidence="2" type="ORF">TcasGA2_TC014435</name>
</gene>
<sequence>MALRGIRVLELAGLAPAPFCGMVLSDFGASVLRIDKVGANIDLDCLGNGKKSIALNLKDPNGAKIVRKLAKTSDVLIEPFRKGVMERLGLGPETLMKENPRLIYARLTGWGQTGLYSARAGHDINYLALSGLLSLFGRKGQKPIFPVNLAADFGGGGLMCALGILLALHERHSSGLGQVIDSSMVEGTAYLGSWLFRSQKLPIWGNERGSNQLDSGSHFYEVYETKDGKFVSVGALEPQFYEKLLQGLGLSYDEAPQFDDYEKLKVLFARKFKEKTQEEWCRIFDKADACVAPVLTLEEAPEHPHNKERGCFARMGDDIIPKPAPVLSRTPGEASGLKAAPNCGEHTWDVLKGLGYSDNNINDLVAKGTVECFNKSKY</sequence>
<dbReference type="InterPro" id="IPR023606">
    <property type="entry name" value="CoA-Trfase_III_dom_1_sf"/>
</dbReference>
<dbReference type="AlphaFoldDB" id="D6WLY2"/>
<dbReference type="FunCoup" id="D6WLY2">
    <property type="interactions" value="243"/>
</dbReference>
<dbReference type="OMA" id="VVIDPFR"/>
<dbReference type="Pfam" id="PF02515">
    <property type="entry name" value="CoA_transf_3"/>
    <property type="match status" value="1"/>
</dbReference>
<dbReference type="PANTHER" id="PTHR48228:SF5">
    <property type="entry name" value="ALPHA-METHYLACYL-COA RACEMASE"/>
    <property type="match status" value="1"/>
</dbReference>
<dbReference type="GO" id="GO:0008111">
    <property type="term" value="F:alpha-methylacyl-CoA racemase activity"/>
    <property type="evidence" value="ECO:0000318"/>
    <property type="project" value="GO_Central"/>
</dbReference>
<organism evidence="2 3">
    <name type="scientific">Tribolium castaneum</name>
    <name type="common">Red flour beetle</name>
    <dbReference type="NCBI Taxonomy" id="7070"/>
    <lineage>
        <taxon>Eukaryota</taxon>
        <taxon>Metazoa</taxon>
        <taxon>Ecdysozoa</taxon>
        <taxon>Arthropoda</taxon>
        <taxon>Hexapoda</taxon>
        <taxon>Insecta</taxon>
        <taxon>Pterygota</taxon>
        <taxon>Neoptera</taxon>
        <taxon>Endopterygota</taxon>
        <taxon>Coleoptera</taxon>
        <taxon>Polyphaga</taxon>
        <taxon>Cucujiformia</taxon>
        <taxon>Tenebrionidae</taxon>
        <taxon>Tenebrionidae incertae sedis</taxon>
        <taxon>Tribolium</taxon>
    </lineage>
</organism>
<evidence type="ECO:0000313" key="2">
    <source>
        <dbReference type="EMBL" id="EFA04186.1"/>
    </source>
</evidence>
<keyword evidence="3" id="KW-1185">Reference proteome</keyword>
<reference evidence="2 3" key="1">
    <citation type="journal article" date="2008" name="Nature">
        <title>The genome of the model beetle and pest Tribolium castaneum.</title>
        <authorList>
            <consortium name="Tribolium Genome Sequencing Consortium"/>
            <person name="Richards S."/>
            <person name="Gibbs R.A."/>
            <person name="Weinstock G.M."/>
            <person name="Brown S.J."/>
            <person name="Denell R."/>
            <person name="Beeman R.W."/>
            <person name="Gibbs R."/>
            <person name="Beeman R.W."/>
            <person name="Brown S.J."/>
            <person name="Bucher G."/>
            <person name="Friedrich M."/>
            <person name="Grimmelikhuijzen C.J."/>
            <person name="Klingler M."/>
            <person name="Lorenzen M."/>
            <person name="Richards S."/>
            <person name="Roth S."/>
            <person name="Schroder R."/>
            <person name="Tautz D."/>
            <person name="Zdobnov E.M."/>
            <person name="Muzny D."/>
            <person name="Gibbs R.A."/>
            <person name="Weinstock G.M."/>
            <person name="Attaway T."/>
            <person name="Bell S."/>
            <person name="Buhay C.J."/>
            <person name="Chandrabose M.N."/>
            <person name="Chavez D."/>
            <person name="Clerk-Blankenburg K.P."/>
            <person name="Cree A."/>
            <person name="Dao M."/>
            <person name="Davis C."/>
            <person name="Chacko J."/>
            <person name="Dinh H."/>
            <person name="Dugan-Rocha S."/>
            <person name="Fowler G."/>
            <person name="Garner T.T."/>
            <person name="Garnes J."/>
            <person name="Gnirke A."/>
            <person name="Hawes A."/>
            <person name="Hernandez J."/>
            <person name="Hines S."/>
            <person name="Holder M."/>
            <person name="Hume J."/>
            <person name="Jhangiani S.N."/>
            <person name="Joshi V."/>
            <person name="Khan Z.M."/>
            <person name="Jackson L."/>
            <person name="Kovar C."/>
            <person name="Kowis A."/>
            <person name="Lee S."/>
            <person name="Lewis L.R."/>
            <person name="Margolis J."/>
            <person name="Morgan M."/>
            <person name="Nazareth L.V."/>
            <person name="Nguyen N."/>
            <person name="Okwuonu G."/>
            <person name="Parker D."/>
            <person name="Richards S."/>
            <person name="Ruiz S.J."/>
            <person name="Santibanez J."/>
            <person name="Savard J."/>
            <person name="Scherer S.E."/>
            <person name="Schneider B."/>
            <person name="Sodergren E."/>
            <person name="Tautz D."/>
            <person name="Vattahil S."/>
            <person name="Villasana D."/>
            <person name="White C.S."/>
            <person name="Wright R."/>
            <person name="Park Y."/>
            <person name="Beeman R.W."/>
            <person name="Lord J."/>
            <person name="Oppert B."/>
            <person name="Lorenzen M."/>
            <person name="Brown S."/>
            <person name="Wang L."/>
            <person name="Savard J."/>
            <person name="Tautz D."/>
            <person name="Richards S."/>
            <person name="Weinstock G."/>
            <person name="Gibbs R.A."/>
            <person name="Liu Y."/>
            <person name="Worley K."/>
            <person name="Weinstock G."/>
            <person name="Elsik C.G."/>
            <person name="Reese J.T."/>
            <person name="Elhaik E."/>
            <person name="Landan G."/>
            <person name="Graur D."/>
            <person name="Arensburger P."/>
            <person name="Atkinson P."/>
            <person name="Beeman R.W."/>
            <person name="Beidler J."/>
            <person name="Brown S.J."/>
            <person name="Demuth J.P."/>
            <person name="Drury D.W."/>
            <person name="Du Y.Z."/>
            <person name="Fujiwara H."/>
            <person name="Lorenzen M."/>
            <person name="Maselli V."/>
            <person name="Osanai M."/>
            <person name="Park Y."/>
            <person name="Robertson H.M."/>
            <person name="Tu Z."/>
            <person name="Wang J.J."/>
            <person name="Wang S."/>
            <person name="Richards S."/>
            <person name="Song H."/>
            <person name="Zhang L."/>
            <person name="Sodergren E."/>
            <person name="Werner D."/>
            <person name="Stanke M."/>
            <person name="Morgenstern B."/>
            <person name="Solovyev V."/>
            <person name="Kosarev P."/>
            <person name="Brown G."/>
            <person name="Chen H.C."/>
            <person name="Ermolaeva O."/>
            <person name="Hlavina W."/>
            <person name="Kapustin Y."/>
            <person name="Kiryutin B."/>
            <person name="Kitts P."/>
            <person name="Maglott D."/>
            <person name="Pruitt K."/>
            <person name="Sapojnikov V."/>
            <person name="Souvorov A."/>
            <person name="Mackey A.J."/>
            <person name="Waterhouse R.M."/>
            <person name="Wyder S."/>
            <person name="Zdobnov E.M."/>
            <person name="Zdobnov E.M."/>
            <person name="Wyder S."/>
            <person name="Kriventseva E.V."/>
            <person name="Kadowaki T."/>
            <person name="Bork P."/>
            <person name="Aranda M."/>
            <person name="Bao R."/>
            <person name="Beermann A."/>
            <person name="Berns N."/>
            <person name="Bolognesi R."/>
            <person name="Bonneton F."/>
            <person name="Bopp D."/>
            <person name="Brown S.J."/>
            <person name="Bucher G."/>
            <person name="Butts T."/>
            <person name="Chaumot A."/>
            <person name="Denell R.E."/>
            <person name="Ferrier D.E."/>
            <person name="Friedrich M."/>
            <person name="Gordon C.M."/>
            <person name="Jindra M."/>
            <person name="Klingler M."/>
            <person name="Lan Q."/>
            <person name="Lattorff H.M."/>
            <person name="Laudet V."/>
            <person name="von Levetsow C."/>
            <person name="Liu Z."/>
            <person name="Lutz R."/>
            <person name="Lynch J.A."/>
            <person name="da Fonseca R.N."/>
            <person name="Posnien N."/>
            <person name="Reuter R."/>
            <person name="Roth S."/>
            <person name="Savard J."/>
            <person name="Schinko J.B."/>
            <person name="Schmitt C."/>
            <person name="Schoppmeier M."/>
            <person name="Schroder R."/>
            <person name="Shippy T.D."/>
            <person name="Simonnet F."/>
            <person name="Marques-Souza H."/>
            <person name="Tautz D."/>
            <person name="Tomoyasu Y."/>
            <person name="Trauner J."/>
            <person name="Van der Zee M."/>
            <person name="Vervoort M."/>
            <person name="Wittkopp N."/>
            <person name="Wimmer E.A."/>
            <person name="Yang X."/>
            <person name="Jones A.K."/>
            <person name="Sattelle D.B."/>
            <person name="Ebert P.R."/>
            <person name="Nelson D."/>
            <person name="Scott J.G."/>
            <person name="Beeman R.W."/>
            <person name="Muthukrishnan S."/>
            <person name="Kramer K.J."/>
            <person name="Arakane Y."/>
            <person name="Beeman R.W."/>
            <person name="Zhu Q."/>
            <person name="Hogenkamp D."/>
            <person name="Dixit R."/>
            <person name="Oppert B."/>
            <person name="Jiang H."/>
            <person name="Zou Z."/>
            <person name="Marshall J."/>
            <person name="Elpidina E."/>
            <person name="Vinokurov K."/>
            <person name="Oppert C."/>
            <person name="Zou Z."/>
            <person name="Evans J."/>
            <person name="Lu Z."/>
            <person name="Zhao P."/>
            <person name="Sumathipala N."/>
            <person name="Altincicek B."/>
            <person name="Vilcinskas A."/>
            <person name="Williams M."/>
            <person name="Hultmark D."/>
            <person name="Hetru C."/>
            <person name="Jiang H."/>
            <person name="Grimmelikhuijzen C.J."/>
            <person name="Hauser F."/>
            <person name="Cazzamali G."/>
            <person name="Williamson M."/>
            <person name="Park Y."/>
            <person name="Li B."/>
            <person name="Tanaka Y."/>
            <person name="Predel R."/>
            <person name="Neupert S."/>
            <person name="Schachtner J."/>
            <person name="Verleyen P."/>
            <person name="Raible F."/>
            <person name="Bork P."/>
            <person name="Friedrich M."/>
            <person name="Walden K.K."/>
            <person name="Robertson H.M."/>
            <person name="Angeli S."/>
            <person name="Foret S."/>
            <person name="Bucher G."/>
            <person name="Schuetz S."/>
            <person name="Maleszka R."/>
            <person name="Wimmer E.A."/>
            <person name="Beeman R.W."/>
            <person name="Lorenzen M."/>
            <person name="Tomoyasu Y."/>
            <person name="Miller S.C."/>
            <person name="Grossmann D."/>
            <person name="Bucher G."/>
        </authorList>
    </citation>
    <scope>NUCLEOTIDE SEQUENCE [LARGE SCALE GENOMIC DNA]</scope>
    <source>
        <strain evidence="2 3">Georgia GA2</strain>
    </source>
</reference>
<dbReference type="KEGG" id="tca:663495"/>